<dbReference type="InterPro" id="IPR024460">
    <property type="entry name" value="Protamine-like"/>
</dbReference>
<gene>
    <name evidence="4" type="primary">LOC108049057</name>
    <name evidence="2" type="synonym">108049057</name>
</gene>
<dbReference type="Pfam" id="PF06382">
    <property type="entry name" value="Protamine_like"/>
    <property type="match status" value="2"/>
</dbReference>
<protein>
    <submittedName>
        <fullName evidence="4">Uncharacterized protein LOC108049057</fullName>
    </submittedName>
</protein>
<sequence>MEEKKRGRSHYKPIYKYQKVARILNNGYLNFLTEYKKRFCGLSPQDMVRFGAKQWNLLSLEEKQRFKNMKESVAVKKSSTTSAECQSEKEWSSNTKEPTTFIKRPPQAAEWQEIKESRCNMKESVNSHRSAESQSTEENCSDMEDTLTLKLSPLWATEWQSIKECSAKHETEKLSQNLSPYAREREATRTSYGSKNCQSKRKSPLKSQAKYKSPSKTPPNIESPLGTAGAYIHFIRNFKRQNYDLSANDLLKRAVRLWCRLDSNQRQKFERPLWIINTG</sequence>
<evidence type="ECO:0000313" key="2">
    <source>
        <dbReference type="EnsemblMetazoa" id="XP_016985578.1"/>
    </source>
</evidence>
<dbReference type="SUPFAM" id="SSF47095">
    <property type="entry name" value="HMG-box"/>
    <property type="match status" value="2"/>
</dbReference>
<evidence type="ECO:0000256" key="1">
    <source>
        <dbReference type="SAM" id="MobiDB-lite"/>
    </source>
</evidence>
<evidence type="ECO:0000313" key="3">
    <source>
        <dbReference type="Proteomes" id="UP001652680"/>
    </source>
</evidence>
<dbReference type="OMA" id="ESHRHAF"/>
<dbReference type="OrthoDB" id="7871070at2759"/>
<dbReference type="RefSeq" id="XP_016985578.1">
    <property type="nucleotide sequence ID" value="XM_017130089.1"/>
</dbReference>
<accession>A0A6P4FE36</accession>
<dbReference type="GeneID" id="108049057"/>
<reference evidence="2" key="3">
    <citation type="submission" date="2025-05" db="UniProtKB">
        <authorList>
            <consortium name="EnsemblMetazoa"/>
        </authorList>
    </citation>
    <scope>IDENTIFICATION</scope>
</reference>
<evidence type="ECO:0000313" key="4">
    <source>
        <dbReference type="RefSeq" id="XP_016985578.1"/>
    </source>
</evidence>
<feature type="region of interest" description="Disordered" evidence="1">
    <location>
        <begin position="120"/>
        <end position="142"/>
    </location>
</feature>
<keyword evidence="3" id="KW-1185">Reference proteome</keyword>
<feature type="region of interest" description="Disordered" evidence="1">
    <location>
        <begin position="173"/>
        <end position="223"/>
    </location>
</feature>
<reference evidence="4" key="2">
    <citation type="submission" date="2025-04" db="UniProtKB">
        <authorList>
            <consortium name="RefSeq"/>
        </authorList>
    </citation>
    <scope>IDENTIFICATION</scope>
</reference>
<feature type="compositionally biased region" description="Basic and acidic residues" evidence="1">
    <location>
        <begin position="120"/>
        <end position="131"/>
    </location>
</feature>
<dbReference type="GO" id="GO:0005634">
    <property type="term" value="C:nucleus"/>
    <property type="evidence" value="ECO:0007669"/>
    <property type="project" value="UniProtKB-ARBA"/>
</dbReference>
<dbReference type="InterPro" id="IPR036910">
    <property type="entry name" value="HMG_box_dom_sf"/>
</dbReference>
<dbReference type="AlphaFoldDB" id="A0A6P4FE36"/>
<dbReference type="Proteomes" id="UP001652680">
    <property type="component" value="Unassembled WGS sequence"/>
</dbReference>
<reference evidence="3" key="1">
    <citation type="journal article" date="2021" name="Elife">
        <title>Highly contiguous assemblies of 101 drosophilid genomes.</title>
        <authorList>
            <person name="Kim B.Y."/>
            <person name="Wang J.R."/>
            <person name="Miller D.E."/>
            <person name="Barmina O."/>
            <person name="Delaney E."/>
            <person name="Thompson A."/>
            <person name="Comeault A.A."/>
            <person name="Peede D."/>
            <person name="D'Agostino E.R."/>
            <person name="Pelaez J."/>
            <person name="Aguilar J.M."/>
            <person name="Haji D."/>
            <person name="Matsunaga T."/>
            <person name="Armstrong E.E."/>
            <person name="Zych M."/>
            <person name="Ogawa Y."/>
            <person name="Stamenkovic-Radak M."/>
            <person name="Jelic M."/>
            <person name="Veselinovic M.S."/>
            <person name="Tanaskovic M."/>
            <person name="Eric P."/>
            <person name="Gao J.J."/>
            <person name="Katoh T.K."/>
            <person name="Toda M.J."/>
            <person name="Watabe H."/>
            <person name="Watada M."/>
            <person name="Davis J.S."/>
            <person name="Moyle L.C."/>
            <person name="Manoli G."/>
            <person name="Bertolini E."/>
            <person name="Kostal V."/>
            <person name="Hawley R.S."/>
            <person name="Takahashi A."/>
            <person name="Jones C.D."/>
            <person name="Price D.K."/>
            <person name="Whiteman N."/>
            <person name="Kopp A."/>
            <person name="Matute D.R."/>
            <person name="Petrov D.A."/>
        </authorList>
    </citation>
    <scope>NUCLEOTIDE SEQUENCE [LARGE SCALE GENOMIC DNA]</scope>
</reference>
<dbReference type="GO" id="GO:0035092">
    <property type="term" value="P:sperm DNA condensation"/>
    <property type="evidence" value="ECO:0007669"/>
    <property type="project" value="InterPro"/>
</dbReference>
<organism evidence="4">
    <name type="scientific">Drosophila rhopaloa</name>
    <name type="common">Fruit fly</name>
    <dbReference type="NCBI Taxonomy" id="1041015"/>
    <lineage>
        <taxon>Eukaryota</taxon>
        <taxon>Metazoa</taxon>
        <taxon>Ecdysozoa</taxon>
        <taxon>Arthropoda</taxon>
        <taxon>Hexapoda</taxon>
        <taxon>Insecta</taxon>
        <taxon>Pterygota</taxon>
        <taxon>Neoptera</taxon>
        <taxon>Endopterygota</taxon>
        <taxon>Diptera</taxon>
        <taxon>Brachycera</taxon>
        <taxon>Muscomorpha</taxon>
        <taxon>Ephydroidea</taxon>
        <taxon>Drosophilidae</taxon>
        <taxon>Drosophila</taxon>
        <taxon>Sophophora</taxon>
    </lineage>
</organism>
<dbReference type="EnsemblMetazoa" id="XM_017130089.2">
    <property type="protein sequence ID" value="XP_016985578.1"/>
    <property type="gene ID" value="LOC108049057"/>
</dbReference>
<proteinExistence type="predicted"/>
<name>A0A6P4FE36_DRORH</name>